<feature type="compositionally biased region" description="Basic and acidic residues" evidence="4">
    <location>
        <begin position="132"/>
        <end position="156"/>
    </location>
</feature>
<organism evidence="5 6">
    <name type="scientific">Pontibacillus marinus BH030004 = DSM 16465</name>
    <dbReference type="NCBI Taxonomy" id="1385511"/>
    <lineage>
        <taxon>Bacteria</taxon>
        <taxon>Bacillati</taxon>
        <taxon>Bacillota</taxon>
        <taxon>Bacilli</taxon>
        <taxon>Bacillales</taxon>
        <taxon>Bacillaceae</taxon>
        <taxon>Pontibacillus</taxon>
    </lineage>
</organism>
<keyword evidence="6" id="KW-1185">Reference proteome</keyword>
<dbReference type="EMBL" id="AVPF01000052">
    <property type="protein sequence ID" value="KGX84612.1"/>
    <property type="molecule type" value="Genomic_DNA"/>
</dbReference>
<accession>A0A0A5HLW1</accession>
<dbReference type="NCBIfam" id="TIGR00086">
    <property type="entry name" value="smpB"/>
    <property type="match status" value="1"/>
</dbReference>
<dbReference type="GO" id="GO:0070929">
    <property type="term" value="P:trans-translation"/>
    <property type="evidence" value="ECO:0007669"/>
    <property type="project" value="UniProtKB-UniRule"/>
</dbReference>
<dbReference type="GO" id="GO:0003677">
    <property type="term" value="F:DNA binding"/>
    <property type="evidence" value="ECO:0007669"/>
    <property type="project" value="UniProtKB-KW"/>
</dbReference>
<evidence type="ECO:0000256" key="1">
    <source>
        <dbReference type="ARBA" id="ARBA00022490"/>
    </source>
</evidence>
<keyword evidence="2 3" id="KW-0694">RNA-binding</keyword>
<protein>
    <recommendedName>
        <fullName evidence="3">SsrA-binding protein</fullName>
    </recommendedName>
    <alternativeName>
        <fullName evidence="3">Small protein B</fullName>
    </alternativeName>
</protein>
<comment type="function">
    <text evidence="3">Required for rescue of stalled ribosomes mediated by trans-translation. Binds to transfer-messenger RNA (tmRNA), required for stable association of tmRNA with ribosomes. tmRNA and SmpB together mimic tRNA shape, replacing the anticodon stem-loop with SmpB. tmRNA is encoded by the ssrA gene; the 2 termini fold to resemble tRNA(Ala) and it encodes a 'tag peptide', a short internal open reading frame. During trans-translation Ala-aminoacylated tmRNA acts like a tRNA, entering the A-site of stalled ribosomes, displacing the stalled mRNA. The ribosome then switches to translate the ORF on the tmRNA; the nascent peptide is terminated with the 'tag peptide' encoded by the tmRNA and targeted for degradation. The ribosome is freed to recommence translation, which seems to be the essential function of trans-translation.</text>
</comment>
<dbReference type="Pfam" id="PF01668">
    <property type="entry name" value="SmpB"/>
    <property type="match status" value="1"/>
</dbReference>
<dbReference type="RefSeq" id="WP_027446029.1">
    <property type="nucleotide sequence ID" value="NZ_AULJ01000019.1"/>
</dbReference>
<dbReference type="PANTHER" id="PTHR30308">
    <property type="entry name" value="TMRNA-BINDING COMPONENT OF TRANS-TRANSLATION TAGGING COMPLEX"/>
    <property type="match status" value="1"/>
</dbReference>
<dbReference type="eggNOG" id="COG0691">
    <property type="taxonomic scope" value="Bacteria"/>
</dbReference>
<gene>
    <name evidence="3" type="primary">smpB</name>
    <name evidence="5" type="ORF">N783_16585</name>
</gene>
<comment type="subcellular location">
    <subcellularLocation>
        <location evidence="3">Cytoplasm</location>
    </subcellularLocation>
    <text evidence="3">The tmRNA-SmpB complex associates with stalled 70S ribosomes.</text>
</comment>
<dbReference type="NCBIfam" id="NF003843">
    <property type="entry name" value="PRK05422.1"/>
    <property type="match status" value="1"/>
</dbReference>
<dbReference type="PANTHER" id="PTHR30308:SF2">
    <property type="entry name" value="SSRA-BINDING PROTEIN"/>
    <property type="match status" value="1"/>
</dbReference>
<dbReference type="AlphaFoldDB" id="A0A0A5HLW1"/>
<sequence length="156" mass="17982">MPKGQQGNVIARNKKANHDFFIEDTFEAGIVLQGTEIKSIRAGRVNMKDSFARVKNGEVFLHNLHISPYEQGNQFNHEPTRMRKLLLHKKEINRLIGETQQQGYSIVPLKMYIKNGVAKVLIGLGKGKKKYDKREDLKRKQAKRDIDRAVKDSLKR</sequence>
<comment type="caution">
    <text evidence="5">The sequence shown here is derived from an EMBL/GenBank/DDBJ whole genome shotgun (WGS) entry which is preliminary data.</text>
</comment>
<dbReference type="GO" id="GO:0005829">
    <property type="term" value="C:cytosol"/>
    <property type="evidence" value="ECO:0007669"/>
    <property type="project" value="TreeGrafter"/>
</dbReference>
<reference evidence="5 6" key="1">
    <citation type="submission" date="2013-08" db="EMBL/GenBank/DDBJ databases">
        <authorList>
            <person name="Huang J."/>
            <person name="Wang G."/>
        </authorList>
    </citation>
    <scope>NUCLEOTIDE SEQUENCE [LARGE SCALE GENOMIC DNA]</scope>
    <source>
        <strain evidence="5 6">BH030004</strain>
    </source>
</reference>
<evidence type="ECO:0000256" key="2">
    <source>
        <dbReference type="ARBA" id="ARBA00022884"/>
    </source>
</evidence>
<dbReference type="GO" id="GO:0070930">
    <property type="term" value="P:trans-translation-dependent protein tagging"/>
    <property type="evidence" value="ECO:0007669"/>
    <property type="project" value="TreeGrafter"/>
</dbReference>
<dbReference type="CDD" id="cd09294">
    <property type="entry name" value="SmpB"/>
    <property type="match status" value="1"/>
</dbReference>
<dbReference type="GO" id="GO:0003723">
    <property type="term" value="F:RNA binding"/>
    <property type="evidence" value="ECO:0007669"/>
    <property type="project" value="UniProtKB-UniRule"/>
</dbReference>
<evidence type="ECO:0000313" key="6">
    <source>
        <dbReference type="Proteomes" id="UP000030403"/>
    </source>
</evidence>
<dbReference type="OrthoDB" id="9805462at2"/>
<keyword evidence="1 3" id="KW-0963">Cytoplasm</keyword>
<dbReference type="InterPro" id="IPR000037">
    <property type="entry name" value="SsrA-bd_prot"/>
</dbReference>
<evidence type="ECO:0000313" key="5">
    <source>
        <dbReference type="EMBL" id="KGX84612.1"/>
    </source>
</evidence>
<dbReference type="InterPro" id="IPR023620">
    <property type="entry name" value="SmpB"/>
</dbReference>
<dbReference type="HAMAP" id="MF_00023">
    <property type="entry name" value="SmpB"/>
    <property type="match status" value="1"/>
</dbReference>
<name>A0A0A5HLW1_9BACI</name>
<dbReference type="STRING" id="1385511.GCA_000425225_02016"/>
<feature type="region of interest" description="Disordered" evidence="4">
    <location>
        <begin position="128"/>
        <end position="156"/>
    </location>
</feature>
<dbReference type="Proteomes" id="UP000030403">
    <property type="component" value="Unassembled WGS sequence"/>
</dbReference>
<comment type="similarity">
    <text evidence="3">Belongs to the SmpB family.</text>
</comment>
<dbReference type="Gene3D" id="2.40.280.10">
    <property type="match status" value="1"/>
</dbReference>
<evidence type="ECO:0000256" key="3">
    <source>
        <dbReference type="HAMAP-Rule" id="MF_00023"/>
    </source>
</evidence>
<dbReference type="SUPFAM" id="SSF74982">
    <property type="entry name" value="Small protein B (SmpB)"/>
    <property type="match status" value="1"/>
</dbReference>
<dbReference type="InterPro" id="IPR020081">
    <property type="entry name" value="SsrA-bd_prot_CS"/>
</dbReference>
<evidence type="ECO:0000256" key="4">
    <source>
        <dbReference type="SAM" id="MobiDB-lite"/>
    </source>
</evidence>
<keyword evidence="5" id="KW-0238">DNA-binding</keyword>
<dbReference type="PROSITE" id="PS01317">
    <property type="entry name" value="SSRP"/>
    <property type="match status" value="1"/>
</dbReference>
<proteinExistence type="inferred from homology"/>